<gene>
    <name evidence="1" type="ORF">Q4I31_000418</name>
</gene>
<organism evidence="1 2">
    <name type="scientific">Leishmania lindenbergi</name>
    <dbReference type="NCBI Taxonomy" id="651832"/>
    <lineage>
        <taxon>Eukaryota</taxon>
        <taxon>Discoba</taxon>
        <taxon>Euglenozoa</taxon>
        <taxon>Kinetoplastea</taxon>
        <taxon>Metakinetoplastina</taxon>
        <taxon>Trypanosomatida</taxon>
        <taxon>Trypanosomatidae</taxon>
        <taxon>Leishmaniinae</taxon>
        <taxon>Leishmania</taxon>
    </lineage>
</organism>
<dbReference type="EMBL" id="JBAMZK010000001">
    <property type="protein sequence ID" value="KAL0515259.1"/>
    <property type="molecule type" value="Genomic_DNA"/>
</dbReference>
<dbReference type="AlphaFoldDB" id="A0AAW3B1J6"/>
<evidence type="ECO:0000313" key="1">
    <source>
        <dbReference type="EMBL" id="KAL0515259.1"/>
    </source>
</evidence>
<reference evidence="1 2" key="1">
    <citation type="submission" date="2024-02" db="EMBL/GenBank/DDBJ databases">
        <title>FIRST GENOME SEQUENCES OF Leishmania (Viannia) shawi, Leishmania (Viannia) lindenbergi AND Leishmania (Viannia) utingensis.</title>
        <authorList>
            <person name="Resadore F."/>
            <person name="Custodio M.G.F."/>
            <person name="Boite M.C."/>
            <person name="Cupolillo E."/>
            <person name="Ferreira G.E.M."/>
        </authorList>
    </citation>
    <scope>NUCLEOTIDE SEQUENCE [LARGE SCALE GENOMIC DNA]</scope>
    <source>
        <strain evidence="1 2">MHOM/BR/1966/M15733</strain>
    </source>
</reference>
<dbReference type="Proteomes" id="UP001500131">
    <property type="component" value="Unassembled WGS sequence"/>
</dbReference>
<protein>
    <submittedName>
        <fullName evidence="1">Uncharacterized protein</fullName>
    </submittedName>
</protein>
<proteinExistence type="predicted"/>
<evidence type="ECO:0000313" key="2">
    <source>
        <dbReference type="Proteomes" id="UP001500131"/>
    </source>
</evidence>
<accession>A0AAW3B1J6</accession>
<name>A0AAW3B1J6_9TRYP</name>
<feature type="non-terminal residue" evidence="1">
    <location>
        <position position="1"/>
    </location>
</feature>
<comment type="caution">
    <text evidence="1">The sequence shown here is derived from an EMBL/GenBank/DDBJ whole genome shotgun (WGS) entry which is preliminary data.</text>
</comment>
<keyword evidence="2" id="KW-1185">Reference proteome</keyword>
<sequence length="28" mass="3069">WPELLLRPGVRAWVRCACLLPTVCACAA</sequence>